<comment type="caution">
    <text evidence="1">The sequence shown here is derived from an EMBL/GenBank/DDBJ whole genome shotgun (WGS) entry which is preliminary data.</text>
</comment>
<reference evidence="1 2" key="2">
    <citation type="journal article" date="2022" name="Mol. Ecol. Resour.">
        <title>The genomes of chicory, endive, great burdock and yacon provide insights into Asteraceae paleo-polyploidization history and plant inulin production.</title>
        <authorList>
            <person name="Fan W."/>
            <person name="Wang S."/>
            <person name="Wang H."/>
            <person name="Wang A."/>
            <person name="Jiang F."/>
            <person name="Liu H."/>
            <person name="Zhao H."/>
            <person name="Xu D."/>
            <person name="Zhang Y."/>
        </authorList>
    </citation>
    <scope>NUCLEOTIDE SEQUENCE [LARGE SCALE GENOMIC DNA]</scope>
    <source>
        <strain evidence="2">cv. Punajuju</strain>
        <tissue evidence="1">Leaves</tissue>
    </source>
</reference>
<organism evidence="1 2">
    <name type="scientific">Cichorium intybus</name>
    <name type="common">Chicory</name>
    <dbReference type="NCBI Taxonomy" id="13427"/>
    <lineage>
        <taxon>Eukaryota</taxon>
        <taxon>Viridiplantae</taxon>
        <taxon>Streptophyta</taxon>
        <taxon>Embryophyta</taxon>
        <taxon>Tracheophyta</taxon>
        <taxon>Spermatophyta</taxon>
        <taxon>Magnoliopsida</taxon>
        <taxon>eudicotyledons</taxon>
        <taxon>Gunneridae</taxon>
        <taxon>Pentapetalae</taxon>
        <taxon>asterids</taxon>
        <taxon>campanulids</taxon>
        <taxon>Asterales</taxon>
        <taxon>Asteraceae</taxon>
        <taxon>Cichorioideae</taxon>
        <taxon>Cichorieae</taxon>
        <taxon>Cichoriinae</taxon>
        <taxon>Cichorium</taxon>
    </lineage>
</organism>
<evidence type="ECO:0000313" key="1">
    <source>
        <dbReference type="EMBL" id="KAI3788286.1"/>
    </source>
</evidence>
<name>A0ACB9GYI1_CICIN</name>
<proteinExistence type="predicted"/>
<dbReference type="EMBL" id="CM042009">
    <property type="protein sequence ID" value="KAI3788286.1"/>
    <property type="molecule type" value="Genomic_DNA"/>
</dbReference>
<sequence>MIPLTKITLDGSFKDYNYHLPGVEPKSVFNAWSSPVLFVQLGQDASKQSRRAETRSDLKLREDNWNAAD</sequence>
<reference evidence="2" key="1">
    <citation type="journal article" date="2022" name="Mol. Ecol. Resour.">
        <title>The genomes of chicory, endive, great burdock and yacon provide insights into Asteraceae palaeo-polyploidization history and plant inulin production.</title>
        <authorList>
            <person name="Fan W."/>
            <person name="Wang S."/>
            <person name="Wang H."/>
            <person name="Wang A."/>
            <person name="Jiang F."/>
            <person name="Liu H."/>
            <person name="Zhao H."/>
            <person name="Xu D."/>
            <person name="Zhang Y."/>
        </authorList>
    </citation>
    <scope>NUCLEOTIDE SEQUENCE [LARGE SCALE GENOMIC DNA]</scope>
    <source>
        <strain evidence="2">cv. Punajuju</strain>
    </source>
</reference>
<keyword evidence="2" id="KW-1185">Reference proteome</keyword>
<dbReference type="Proteomes" id="UP001055811">
    <property type="component" value="Linkage Group LG01"/>
</dbReference>
<gene>
    <name evidence="1" type="ORF">L2E82_01046</name>
</gene>
<evidence type="ECO:0000313" key="2">
    <source>
        <dbReference type="Proteomes" id="UP001055811"/>
    </source>
</evidence>
<accession>A0ACB9GYI1</accession>
<protein>
    <submittedName>
        <fullName evidence="1">Uncharacterized protein</fullName>
    </submittedName>
</protein>